<feature type="domain" description="Glycosyltransferase subfamily 4-like N-terminal" evidence="3">
    <location>
        <begin position="25"/>
        <end position="191"/>
    </location>
</feature>
<dbReference type="InterPro" id="IPR028098">
    <property type="entry name" value="Glyco_trans_4-like_N"/>
</dbReference>
<organism evidence="4 5">
    <name type="scientific">Devosia crocina</name>
    <dbReference type="NCBI Taxonomy" id="429728"/>
    <lineage>
        <taxon>Bacteria</taxon>
        <taxon>Pseudomonadati</taxon>
        <taxon>Pseudomonadota</taxon>
        <taxon>Alphaproteobacteria</taxon>
        <taxon>Hyphomicrobiales</taxon>
        <taxon>Devosiaceae</taxon>
        <taxon>Devosia</taxon>
    </lineage>
</organism>
<dbReference type="CDD" id="cd03801">
    <property type="entry name" value="GT4_PimA-like"/>
    <property type="match status" value="1"/>
</dbReference>
<keyword evidence="5" id="KW-1185">Reference proteome</keyword>
<dbReference type="GO" id="GO:0016757">
    <property type="term" value="F:glycosyltransferase activity"/>
    <property type="evidence" value="ECO:0007669"/>
    <property type="project" value="InterPro"/>
</dbReference>
<dbReference type="STRING" id="429728.SAMN05216456_2169"/>
<dbReference type="RefSeq" id="WP_092424413.1">
    <property type="nucleotide sequence ID" value="NZ_FPCK01000002.1"/>
</dbReference>
<proteinExistence type="predicted"/>
<evidence type="ECO:0000259" key="2">
    <source>
        <dbReference type="Pfam" id="PF00534"/>
    </source>
</evidence>
<dbReference type="PANTHER" id="PTHR46401">
    <property type="entry name" value="GLYCOSYLTRANSFERASE WBBK-RELATED"/>
    <property type="match status" value="1"/>
</dbReference>
<dbReference type="Proteomes" id="UP000199074">
    <property type="component" value="Unassembled WGS sequence"/>
</dbReference>
<evidence type="ECO:0000313" key="4">
    <source>
        <dbReference type="EMBL" id="SFV35525.1"/>
    </source>
</evidence>
<dbReference type="Pfam" id="PF00534">
    <property type="entry name" value="Glycos_transf_1"/>
    <property type="match status" value="1"/>
</dbReference>
<keyword evidence="1 4" id="KW-0808">Transferase</keyword>
<dbReference type="Pfam" id="PF13439">
    <property type="entry name" value="Glyco_transf_4"/>
    <property type="match status" value="1"/>
</dbReference>
<evidence type="ECO:0000256" key="1">
    <source>
        <dbReference type="ARBA" id="ARBA00022679"/>
    </source>
</evidence>
<accession>A0A1I7NLI4</accession>
<evidence type="ECO:0000259" key="3">
    <source>
        <dbReference type="Pfam" id="PF13439"/>
    </source>
</evidence>
<protein>
    <submittedName>
        <fullName evidence="4">Glycosyltransferase involved in cell wall bisynthesis</fullName>
    </submittedName>
</protein>
<dbReference type="PANTHER" id="PTHR46401:SF2">
    <property type="entry name" value="GLYCOSYLTRANSFERASE WBBK-RELATED"/>
    <property type="match status" value="1"/>
</dbReference>
<dbReference type="EMBL" id="FPCK01000002">
    <property type="protein sequence ID" value="SFV35525.1"/>
    <property type="molecule type" value="Genomic_DNA"/>
</dbReference>
<evidence type="ECO:0000313" key="5">
    <source>
        <dbReference type="Proteomes" id="UP000199074"/>
    </source>
</evidence>
<dbReference type="Gene3D" id="3.40.50.2000">
    <property type="entry name" value="Glycogen Phosphorylase B"/>
    <property type="match status" value="2"/>
</dbReference>
<feature type="domain" description="Glycosyl transferase family 1" evidence="2">
    <location>
        <begin position="250"/>
        <end position="346"/>
    </location>
</feature>
<dbReference type="SUPFAM" id="SSF53756">
    <property type="entry name" value="UDP-Glycosyltransferase/glycogen phosphorylase"/>
    <property type="match status" value="1"/>
</dbReference>
<dbReference type="InterPro" id="IPR001296">
    <property type="entry name" value="Glyco_trans_1"/>
</dbReference>
<dbReference type="GO" id="GO:0009103">
    <property type="term" value="P:lipopolysaccharide biosynthetic process"/>
    <property type="evidence" value="ECO:0007669"/>
    <property type="project" value="TreeGrafter"/>
</dbReference>
<dbReference type="AlphaFoldDB" id="A0A1I7NLI4"/>
<dbReference type="OrthoDB" id="7847955at2"/>
<sequence>MNAAALSQLRASRPAPHILMTVDAVGGVWRYAMDLSQHLAQHGFRLTFAGFGPAPSAAQRIEAESLGRLFWHDDAPLDWLTEDETRLDAIPAILEDIVVADGIDLVHLNLPSQAAGLKLPVPVLAVSHSCVVTWFAAVRGTAVPPDWQWQYRRNRAGFDAADAVLAPSHSHAEMLLASYGPIPGLGVVLNGSSIEPHLQPKQDLVFAAGRWWDDGKNGAVLDSAAAQIAWPVKMAGPQTGPNGQFLPIRHAEALGTLPHGEVANWMSRAAIVASPSRYEPFGLAPLEAARAGAALVLSDIPTYRELWDGAALFASPDDPAAFAQAIDHLSNDAGMRQDYAERARERSLRYTLDAQASAIQAIYEALLHPALVREA</sequence>
<name>A0A1I7NLI4_9HYPH</name>
<gene>
    <name evidence="4" type="ORF">SAMN05216456_2169</name>
</gene>
<reference evidence="4 5" key="1">
    <citation type="submission" date="2016-10" db="EMBL/GenBank/DDBJ databases">
        <authorList>
            <person name="de Groot N.N."/>
        </authorList>
    </citation>
    <scope>NUCLEOTIDE SEQUENCE [LARGE SCALE GENOMIC DNA]</scope>
    <source>
        <strain evidence="4 5">IPL20</strain>
    </source>
</reference>